<gene>
    <name evidence="6" type="ORF">SAMN02745111_02208</name>
</gene>
<dbReference type="AlphaFoldDB" id="A0A1T4W250"/>
<evidence type="ECO:0000256" key="2">
    <source>
        <dbReference type="ARBA" id="ARBA00022448"/>
    </source>
</evidence>
<proteinExistence type="inferred from homology"/>
<dbReference type="OrthoDB" id="9809205at2"/>
<dbReference type="InterPro" id="IPR003439">
    <property type="entry name" value="ABC_transporter-like_ATP-bd"/>
</dbReference>
<dbReference type="InterPro" id="IPR003593">
    <property type="entry name" value="AAA+_ATPase"/>
</dbReference>
<evidence type="ECO:0000256" key="4">
    <source>
        <dbReference type="ARBA" id="ARBA00022840"/>
    </source>
</evidence>
<evidence type="ECO:0000259" key="5">
    <source>
        <dbReference type="PROSITE" id="PS50893"/>
    </source>
</evidence>
<accession>A0A1T4W250</accession>
<organism evidence="6 7">
    <name type="scientific">Eubacterium uniforme</name>
    <dbReference type="NCBI Taxonomy" id="39495"/>
    <lineage>
        <taxon>Bacteria</taxon>
        <taxon>Bacillati</taxon>
        <taxon>Bacillota</taxon>
        <taxon>Clostridia</taxon>
        <taxon>Eubacteriales</taxon>
        <taxon>Eubacteriaceae</taxon>
        <taxon>Eubacterium</taxon>
    </lineage>
</organism>
<keyword evidence="4 6" id="KW-0067">ATP-binding</keyword>
<dbReference type="GO" id="GO:0005524">
    <property type="term" value="F:ATP binding"/>
    <property type="evidence" value="ECO:0007669"/>
    <property type="project" value="UniProtKB-KW"/>
</dbReference>
<dbReference type="InterPro" id="IPR017871">
    <property type="entry name" value="ABC_transporter-like_CS"/>
</dbReference>
<dbReference type="PROSITE" id="PS50893">
    <property type="entry name" value="ABC_TRANSPORTER_2"/>
    <property type="match status" value="1"/>
</dbReference>
<comment type="similarity">
    <text evidence="1">Belongs to the ABC transporter superfamily.</text>
</comment>
<name>A0A1T4W250_9FIRM</name>
<dbReference type="SMART" id="SM00382">
    <property type="entry name" value="AAA"/>
    <property type="match status" value="1"/>
</dbReference>
<feature type="domain" description="ABC transporter" evidence="5">
    <location>
        <begin position="3"/>
        <end position="211"/>
    </location>
</feature>
<dbReference type="Proteomes" id="UP000190814">
    <property type="component" value="Unassembled WGS sequence"/>
</dbReference>
<keyword evidence="2" id="KW-0813">Transport</keyword>
<dbReference type="PANTHER" id="PTHR43335">
    <property type="entry name" value="ABC TRANSPORTER, ATP-BINDING PROTEIN"/>
    <property type="match status" value="1"/>
</dbReference>
<evidence type="ECO:0000313" key="7">
    <source>
        <dbReference type="Proteomes" id="UP000190814"/>
    </source>
</evidence>
<dbReference type="PANTHER" id="PTHR43335:SF4">
    <property type="entry name" value="ABC TRANSPORTER, ATP-BINDING PROTEIN"/>
    <property type="match status" value="1"/>
</dbReference>
<keyword evidence="3" id="KW-0547">Nucleotide-binding</keyword>
<dbReference type="PROSITE" id="PS00211">
    <property type="entry name" value="ABC_TRANSPORTER_1"/>
    <property type="match status" value="1"/>
</dbReference>
<dbReference type="SUPFAM" id="SSF52540">
    <property type="entry name" value="P-loop containing nucleoside triphosphate hydrolases"/>
    <property type="match status" value="1"/>
</dbReference>
<evidence type="ECO:0000256" key="1">
    <source>
        <dbReference type="ARBA" id="ARBA00005417"/>
    </source>
</evidence>
<sequence>MRLIAKNISKKIGNKDILKSINLELESGNVYGFVGRNGSGKTMLFRALSGLMSTSSGEVIYDGKVLKKDMNVLPNLGIIIENAGLYPELSGFENLKLLMGLNKKIDEERIKEVIAMVGLDPNDRRKYRKYSLGMKQRIIIAQALMESPDVLMLDEPTNALDEDGVELIRKLIRKEKERGALIIIASHNKEDIELLADKVFMLKDGKVIERK</sequence>
<protein>
    <submittedName>
        <fullName evidence="6">ABC-2 type transport system ATP-binding protein</fullName>
    </submittedName>
</protein>
<dbReference type="Gene3D" id="3.40.50.300">
    <property type="entry name" value="P-loop containing nucleotide triphosphate hydrolases"/>
    <property type="match status" value="1"/>
</dbReference>
<keyword evidence="7" id="KW-1185">Reference proteome</keyword>
<dbReference type="EMBL" id="FUXZ01000015">
    <property type="protein sequence ID" value="SKA71374.1"/>
    <property type="molecule type" value="Genomic_DNA"/>
</dbReference>
<dbReference type="RefSeq" id="WP_078767031.1">
    <property type="nucleotide sequence ID" value="NZ_FUXZ01000015.1"/>
</dbReference>
<dbReference type="GO" id="GO:0016887">
    <property type="term" value="F:ATP hydrolysis activity"/>
    <property type="evidence" value="ECO:0007669"/>
    <property type="project" value="InterPro"/>
</dbReference>
<dbReference type="InterPro" id="IPR027417">
    <property type="entry name" value="P-loop_NTPase"/>
</dbReference>
<evidence type="ECO:0000313" key="6">
    <source>
        <dbReference type="EMBL" id="SKA71374.1"/>
    </source>
</evidence>
<evidence type="ECO:0000256" key="3">
    <source>
        <dbReference type="ARBA" id="ARBA00022741"/>
    </source>
</evidence>
<dbReference type="Pfam" id="PF00005">
    <property type="entry name" value="ABC_tran"/>
    <property type="match status" value="1"/>
</dbReference>
<reference evidence="6 7" key="1">
    <citation type="submission" date="2017-02" db="EMBL/GenBank/DDBJ databases">
        <authorList>
            <person name="Peterson S.W."/>
        </authorList>
    </citation>
    <scope>NUCLEOTIDE SEQUENCE [LARGE SCALE GENOMIC DNA]</scope>
    <source>
        <strain evidence="6 7">ATCC 35992</strain>
    </source>
</reference>
<dbReference type="STRING" id="39495.SAMN02745111_02208"/>